<dbReference type="EMBL" id="JAULSR010000004">
    <property type="protein sequence ID" value="KAK0621552.1"/>
    <property type="molecule type" value="Genomic_DNA"/>
</dbReference>
<dbReference type="Proteomes" id="UP001174934">
    <property type="component" value="Unassembled WGS sequence"/>
</dbReference>
<keyword evidence="3" id="KW-1185">Reference proteome</keyword>
<name>A0AA39WU82_9PEZI</name>
<proteinExistence type="predicted"/>
<protein>
    <submittedName>
        <fullName evidence="2">Uncharacterized protein</fullName>
    </submittedName>
</protein>
<evidence type="ECO:0000256" key="1">
    <source>
        <dbReference type="SAM" id="Phobius"/>
    </source>
</evidence>
<dbReference type="AlphaFoldDB" id="A0AA39WU82"/>
<feature type="transmembrane region" description="Helical" evidence="1">
    <location>
        <begin position="6"/>
        <end position="24"/>
    </location>
</feature>
<accession>A0AA39WU82</accession>
<organism evidence="2 3">
    <name type="scientific">Bombardia bombarda</name>
    <dbReference type="NCBI Taxonomy" id="252184"/>
    <lineage>
        <taxon>Eukaryota</taxon>
        <taxon>Fungi</taxon>
        <taxon>Dikarya</taxon>
        <taxon>Ascomycota</taxon>
        <taxon>Pezizomycotina</taxon>
        <taxon>Sordariomycetes</taxon>
        <taxon>Sordariomycetidae</taxon>
        <taxon>Sordariales</taxon>
        <taxon>Lasiosphaeriaceae</taxon>
        <taxon>Bombardia</taxon>
    </lineage>
</organism>
<evidence type="ECO:0000313" key="3">
    <source>
        <dbReference type="Proteomes" id="UP001174934"/>
    </source>
</evidence>
<keyword evidence="1" id="KW-0472">Membrane</keyword>
<sequence>MQYGKYFHMGLCSLFFVFFLTMGWRGRMGEGSEIWLNSELRFLCRASVHSMCIDTTQREGCCGMGIDAYTYSKRLVVRYLGLGSGYMTSAKFTFVFDN</sequence>
<gene>
    <name evidence="2" type="ORF">B0T17DRAFT_534391</name>
</gene>
<evidence type="ECO:0000313" key="2">
    <source>
        <dbReference type="EMBL" id="KAK0621552.1"/>
    </source>
</evidence>
<reference evidence="2" key="1">
    <citation type="submission" date="2023-06" db="EMBL/GenBank/DDBJ databases">
        <title>Genome-scale phylogeny and comparative genomics of the fungal order Sordariales.</title>
        <authorList>
            <consortium name="Lawrence Berkeley National Laboratory"/>
            <person name="Hensen N."/>
            <person name="Bonometti L."/>
            <person name="Westerberg I."/>
            <person name="Brannstrom I.O."/>
            <person name="Guillou S."/>
            <person name="Cros-Aarteil S."/>
            <person name="Calhoun S."/>
            <person name="Haridas S."/>
            <person name="Kuo A."/>
            <person name="Mondo S."/>
            <person name="Pangilinan J."/>
            <person name="Riley R."/>
            <person name="LaButti K."/>
            <person name="Andreopoulos B."/>
            <person name="Lipzen A."/>
            <person name="Chen C."/>
            <person name="Yanf M."/>
            <person name="Daum C."/>
            <person name="Ng V."/>
            <person name="Clum A."/>
            <person name="Steindorff A."/>
            <person name="Ohm R."/>
            <person name="Martin F."/>
            <person name="Silar P."/>
            <person name="Natvig D."/>
            <person name="Lalanne C."/>
            <person name="Gautier V."/>
            <person name="Ament-velasquez S.L."/>
            <person name="Kruys A."/>
            <person name="Hutchinson M.I."/>
            <person name="Powell A.J."/>
            <person name="Barry K."/>
            <person name="Miller A.N."/>
            <person name="Grigoriev I.V."/>
            <person name="Debuchy R."/>
            <person name="Gladieux P."/>
            <person name="Thoren M.H."/>
            <person name="Johannesson H."/>
        </authorList>
    </citation>
    <scope>NUCLEOTIDE SEQUENCE</scope>
    <source>
        <strain evidence="2">SMH3391-2</strain>
    </source>
</reference>
<keyword evidence="1" id="KW-0812">Transmembrane</keyword>
<comment type="caution">
    <text evidence="2">The sequence shown here is derived from an EMBL/GenBank/DDBJ whole genome shotgun (WGS) entry which is preliminary data.</text>
</comment>
<keyword evidence="1" id="KW-1133">Transmembrane helix</keyword>